<evidence type="ECO:0000259" key="2">
    <source>
        <dbReference type="Pfam" id="PF24809"/>
    </source>
</evidence>
<feature type="domain" description="Nephrocystin 3-like N-terminal" evidence="3">
    <location>
        <begin position="152"/>
        <end position="309"/>
    </location>
</feature>
<evidence type="ECO:0000313" key="4">
    <source>
        <dbReference type="EMBL" id="KAL2055830.1"/>
    </source>
</evidence>
<evidence type="ECO:0000259" key="3">
    <source>
        <dbReference type="Pfam" id="PF24883"/>
    </source>
</evidence>
<dbReference type="Gene3D" id="3.40.50.300">
    <property type="entry name" value="P-loop containing nucleotide triphosphate hydrolases"/>
    <property type="match status" value="1"/>
</dbReference>
<evidence type="ECO:0008006" key="6">
    <source>
        <dbReference type="Google" id="ProtNLM"/>
    </source>
</evidence>
<dbReference type="Pfam" id="PF24883">
    <property type="entry name" value="NPHP3_N"/>
    <property type="match status" value="1"/>
</dbReference>
<protein>
    <recommendedName>
        <fullName evidence="6">NACHT domain-containing protein</fullName>
    </recommendedName>
</protein>
<dbReference type="PANTHER" id="PTHR10039">
    <property type="entry name" value="AMELOGENIN"/>
    <property type="match status" value="1"/>
</dbReference>
<dbReference type="Proteomes" id="UP001590951">
    <property type="component" value="Unassembled WGS sequence"/>
</dbReference>
<dbReference type="InterPro" id="IPR027417">
    <property type="entry name" value="P-loop_NTPase"/>
</dbReference>
<evidence type="ECO:0000256" key="1">
    <source>
        <dbReference type="ARBA" id="ARBA00022737"/>
    </source>
</evidence>
<keyword evidence="1" id="KW-0677">Repeat</keyword>
<dbReference type="PANTHER" id="PTHR10039:SF14">
    <property type="entry name" value="NACHT DOMAIN-CONTAINING PROTEIN"/>
    <property type="match status" value="1"/>
</dbReference>
<gene>
    <name evidence="4" type="ORF">ABVK25_004074</name>
</gene>
<reference evidence="4 5" key="1">
    <citation type="submission" date="2024-09" db="EMBL/GenBank/DDBJ databases">
        <title>Rethinking Asexuality: The Enigmatic Case of Functional Sexual Genes in Lepraria (Stereocaulaceae).</title>
        <authorList>
            <person name="Doellman M."/>
            <person name="Sun Y."/>
            <person name="Barcenas-Pena A."/>
            <person name="Lumbsch H.T."/>
            <person name="Grewe F."/>
        </authorList>
    </citation>
    <scope>NUCLEOTIDE SEQUENCE [LARGE SCALE GENOMIC DNA]</scope>
    <source>
        <strain evidence="4 5">Grewe 0041</strain>
    </source>
</reference>
<feature type="domain" description="DUF7708" evidence="2">
    <location>
        <begin position="2"/>
        <end position="85"/>
    </location>
</feature>
<evidence type="ECO:0000313" key="5">
    <source>
        <dbReference type="Proteomes" id="UP001590951"/>
    </source>
</evidence>
<accession>A0ABR4BDW4</accession>
<dbReference type="Pfam" id="PF24809">
    <property type="entry name" value="DUF7708"/>
    <property type="match status" value="1"/>
</dbReference>
<dbReference type="InterPro" id="IPR056884">
    <property type="entry name" value="NPHP3-like_N"/>
</dbReference>
<keyword evidence="5" id="KW-1185">Reference proteome</keyword>
<comment type="caution">
    <text evidence="4">The sequence shown here is derived from an EMBL/GenBank/DDBJ whole genome shotgun (WGS) entry which is preliminary data.</text>
</comment>
<name>A0ABR4BDW4_9LECA</name>
<organism evidence="4 5">
    <name type="scientific">Lepraria finkii</name>
    <dbReference type="NCBI Taxonomy" id="1340010"/>
    <lineage>
        <taxon>Eukaryota</taxon>
        <taxon>Fungi</taxon>
        <taxon>Dikarya</taxon>
        <taxon>Ascomycota</taxon>
        <taxon>Pezizomycotina</taxon>
        <taxon>Lecanoromycetes</taxon>
        <taxon>OSLEUM clade</taxon>
        <taxon>Lecanoromycetidae</taxon>
        <taxon>Lecanorales</taxon>
        <taxon>Lecanorineae</taxon>
        <taxon>Stereocaulaceae</taxon>
        <taxon>Lepraria</taxon>
    </lineage>
</organism>
<dbReference type="SUPFAM" id="SSF52540">
    <property type="entry name" value="P-loop containing nucleoside triphosphate hydrolases"/>
    <property type="match status" value="1"/>
</dbReference>
<proteinExistence type="predicted"/>
<sequence>MIGEAMPRFDKLSAAFKNDKEFQQMMSIFYEDILDFHRRAYKFFRQRAWKMIFDTLWKSFALRFQAILESIRRHRDLIDQEANTVNIVDAKAWRSEQFDQIRKWRAEDLDKAERERLVAQTKEATAWLGASEEQQDDILARFLRVSADTVSHWALEDPKIVSWLQKGHDHAFLWLNGKPGGGKSIICSKIIEHIDKNPDIIAVYYFCNHYQTSQRRANHIIREFTTQLLVATPGLAPYILETFANNGQRPTKKTLGIILEKLIMSLTGIRIIVDGLDECPESDQLEVIDDLLKIKGPTPGACKVLLSSRNVRSISKNLQTKPFFRLDDNSDIVKVAIASFVHGRLETLREKFNIDIVDKLESQILDKANGMFLWVRLVMFIVEDLHFESDVQEAIETLPQELPSLYLPPLHVLTYDLAYFTQVMSGFWIVSVAMRNQ</sequence>
<dbReference type="InterPro" id="IPR056125">
    <property type="entry name" value="DUF7708"/>
</dbReference>
<dbReference type="EMBL" id="JBHFEH010000010">
    <property type="protein sequence ID" value="KAL2055830.1"/>
    <property type="molecule type" value="Genomic_DNA"/>
</dbReference>